<dbReference type="Gene3D" id="3.30.530.20">
    <property type="match status" value="1"/>
</dbReference>
<reference evidence="3 4" key="1">
    <citation type="submission" date="2013-05" db="EMBL/GenBank/DDBJ databases">
        <title>Genome assembly of Chondromyces apiculatus DSM 436.</title>
        <authorList>
            <person name="Sharma G."/>
            <person name="Khatri I."/>
            <person name="Kaur C."/>
            <person name="Mayilraj S."/>
            <person name="Subramanian S."/>
        </authorList>
    </citation>
    <scope>NUCLEOTIDE SEQUENCE [LARGE SCALE GENOMIC DNA]</scope>
    <source>
        <strain evidence="3 4">DSM 436</strain>
    </source>
</reference>
<evidence type="ECO:0000256" key="1">
    <source>
        <dbReference type="ARBA" id="ARBA00006817"/>
    </source>
</evidence>
<gene>
    <name evidence="3" type="ORF">CAP_5244</name>
</gene>
<comment type="caution">
    <text evidence="3">The sequence shown here is derived from an EMBL/GenBank/DDBJ whole genome shotgun (WGS) entry which is preliminary data.</text>
</comment>
<evidence type="ECO:0000313" key="3">
    <source>
        <dbReference type="EMBL" id="EYF03814.1"/>
    </source>
</evidence>
<dbReference type="InterPro" id="IPR013538">
    <property type="entry name" value="ASHA1/2-like_C"/>
</dbReference>
<protein>
    <submittedName>
        <fullName evidence="3">Putative glutathione S-transferase-related transmembrane protein</fullName>
    </submittedName>
</protein>
<dbReference type="InterPro" id="IPR023393">
    <property type="entry name" value="START-like_dom_sf"/>
</dbReference>
<keyword evidence="3" id="KW-0812">Transmembrane</keyword>
<dbReference type="STRING" id="1192034.CAP_5244"/>
<dbReference type="SUPFAM" id="SSF55961">
    <property type="entry name" value="Bet v1-like"/>
    <property type="match status" value="1"/>
</dbReference>
<comment type="similarity">
    <text evidence="1">Belongs to the AHA1 family.</text>
</comment>
<dbReference type="Proteomes" id="UP000019678">
    <property type="component" value="Unassembled WGS sequence"/>
</dbReference>
<dbReference type="eggNOG" id="COG3832">
    <property type="taxonomic scope" value="Bacteria"/>
</dbReference>
<organism evidence="3 4">
    <name type="scientific">Chondromyces apiculatus DSM 436</name>
    <dbReference type="NCBI Taxonomy" id="1192034"/>
    <lineage>
        <taxon>Bacteria</taxon>
        <taxon>Pseudomonadati</taxon>
        <taxon>Myxococcota</taxon>
        <taxon>Polyangia</taxon>
        <taxon>Polyangiales</taxon>
        <taxon>Polyangiaceae</taxon>
        <taxon>Chondromyces</taxon>
    </lineage>
</organism>
<accession>A0A017T3I0</accession>
<keyword evidence="3" id="KW-0472">Membrane</keyword>
<evidence type="ECO:0000259" key="2">
    <source>
        <dbReference type="Pfam" id="PF08327"/>
    </source>
</evidence>
<dbReference type="OrthoDB" id="9803476at2"/>
<sequence>MKERSVTHATFTIERTYDASPARVFAAWANPVAKRRWSVCHDEGGAAEYALDFRIGGRERLRASSPGGTTHAVDGHYLDIVPDQRIVYAYDMLLNDARVSVSLVTVEFKPEGTGTRMVFTEQGAFLDGHDTPAQREHGTNVGMDRLIEELQREAVAA</sequence>
<dbReference type="AlphaFoldDB" id="A0A017T3I0"/>
<keyword evidence="3" id="KW-0808">Transferase</keyword>
<evidence type="ECO:0000313" key="4">
    <source>
        <dbReference type="Proteomes" id="UP000019678"/>
    </source>
</evidence>
<feature type="domain" description="Activator of Hsp90 ATPase homologue 1/2-like C-terminal" evidence="2">
    <location>
        <begin position="18"/>
        <end position="151"/>
    </location>
</feature>
<dbReference type="Pfam" id="PF08327">
    <property type="entry name" value="AHSA1"/>
    <property type="match status" value="1"/>
</dbReference>
<proteinExistence type="inferred from homology"/>
<name>A0A017T3I0_9BACT</name>
<dbReference type="CDD" id="cd08900">
    <property type="entry name" value="SRPBCC_CalC_Aha1-like_7"/>
    <property type="match status" value="1"/>
</dbReference>
<dbReference type="GO" id="GO:0016740">
    <property type="term" value="F:transferase activity"/>
    <property type="evidence" value="ECO:0007669"/>
    <property type="project" value="UniProtKB-KW"/>
</dbReference>
<dbReference type="EMBL" id="ASRX01000042">
    <property type="protein sequence ID" value="EYF03814.1"/>
    <property type="molecule type" value="Genomic_DNA"/>
</dbReference>
<keyword evidence="4" id="KW-1185">Reference proteome</keyword>
<dbReference type="RefSeq" id="WP_044245406.1">
    <property type="nucleotide sequence ID" value="NZ_ASRX01000042.1"/>
</dbReference>